<reference evidence="1" key="1">
    <citation type="submission" date="2014-12" db="EMBL/GenBank/DDBJ databases">
        <title>Insight into the proteome of Arion vulgaris.</title>
        <authorList>
            <person name="Aradska J."/>
            <person name="Bulat T."/>
            <person name="Smidak R."/>
            <person name="Sarate P."/>
            <person name="Gangsoo J."/>
            <person name="Sialana F."/>
            <person name="Bilban M."/>
            <person name="Lubec G."/>
        </authorList>
    </citation>
    <scope>NUCLEOTIDE SEQUENCE</scope>
    <source>
        <tissue evidence="1">Skin</tissue>
    </source>
</reference>
<dbReference type="EMBL" id="HACG01035015">
    <property type="protein sequence ID" value="CEK81880.1"/>
    <property type="molecule type" value="Transcribed_RNA"/>
</dbReference>
<protein>
    <submittedName>
        <fullName evidence="1">Uncharacterized protein</fullName>
    </submittedName>
</protein>
<name>A0A0B7APP0_9EUPU</name>
<dbReference type="AlphaFoldDB" id="A0A0B7APP0"/>
<gene>
    <name evidence="1" type="primary">ORF128420</name>
</gene>
<organism evidence="1">
    <name type="scientific">Arion vulgaris</name>
    <dbReference type="NCBI Taxonomy" id="1028688"/>
    <lineage>
        <taxon>Eukaryota</taxon>
        <taxon>Metazoa</taxon>
        <taxon>Spiralia</taxon>
        <taxon>Lophotrochozoa</taxon>
        <taxon>Mollusca</taxon>
        <taxon>Gastropoda</taxon>
        <taxon>Heterobranchia</taxon>
        <taxon>Euthyneura</taxon>
        <taxon>Panpulmonata</taxon>
        <taxon>Eupulmonata</taxon>
        <taxon>Stylommatophora</taxon>
        <taxon>Helicina</taxon>
        <taxon>Arionoidea</taxon>
        <taxon>Arionidae</taxon>
        <taxon>Arion</taxon>
    </lineage>
</organism>
<proteinExistence type="predicted"/>
<sequence>SVATVTTNNSVLSLDATPSVMQTTMATKKKETMIKTNLCVIFCFSFITGQDISHKQQFVYIIRPSSSDIFVCYIH</sequence>
<evidence type="ECO:0000313" key="1">
    <source>
        <dbReference type="EMBL" id="CEK81880.1"/>
    </source>
</evidence>
<accession>A0A0B7APP0</accession>
<feature type="non-terminal residue" evidence="1">
    <location>
        <position position="1"/>
    </location>
</feature>